<dbReference type="PROSITE" id="PS00939">
    <property type="entry name" value="RIBOSOMAL_L1E"/>
    <property type="match status" value="1"/>
</dbReference>
<protein>
    <recommendedName>
        <fullName evidence="5">Large ribosomal subunit protein uL4 C-terminal domain-containing protein</fullName>
    </recommendedName>
</protein>
<proteinExistence type="inferred from homology"/>
<comment type="similarity">
    <text evidence="1">Belongs to the universal ribosomal protein uL4 family.</text>
</comment>
<dbReference type="InterPro" id="IPR025755">
    <property type="entry name" value="Ribos_uL4_C_dom"/>
</dbReference>
<evidence type="ECO:0000313" key="7">
    <source>
        <dbReference type="Proteomes" id="UP000794436"/>
    </source>
</evidence>
<accession>A0A8K1CEI0</accession>
<evidence type="ECO:0000259" key="5">
    <source>
        <dbReference type="Pfam" id="PF14374"/>
    </source>
</evidence>
<sequence length="385" mass="42461">MASLAASRPVVSVLSIEGETATVAGQVVLPAVFTAPIRPDVVNFVHTNMAKNNRQAYGVSRRAGHQHSAESWGTGRAVARIPRISGSGTARAGQGAFGNMCRGGRMFAPTRIWRRWHRKINVNQRRFAVASALAASALPALVTARGHRIEKVAEIPLVLDDSVESIQKTAQAVKVLAKIGADADVEKVKDSKKVRTGRGKTRNRRYVTRRGPLIVYANANGAEKAFRNIPGVELANVERLNLLQLAPGGHLGRFIIWTKSAFEKLDSIYGTYSKKSAEKNDYSLPRHIMNNANLGRLINSDEIQSVVRPGKYSSFRRHHKKNPLKNLGAMVKLNPYTLVARRAELRAEALRKEKKAKAVATKRNTKNDPKRKEQSRALYAKNNSD</sequence>
<dbReference type="Pfam" id="PF14374">
    <property type="entry name" value="Ribos_L4_asso_C"/>
    <property type="match status" value="1"/>
</dbReference>
<dbReference type="OrthoDB" id="10259785at2759"/>
<feature type="region of interest" description="Disordered" evidence="4">
    <location>
        <begin position="352"/>
        <end position="385"/>
    </location>
</feature>
<evidence type="ECO:0000256" key="4">
    <source>
        <dbReference type="SAM" id="MobiDB-lite"/>
    </source>
</evidence>
<dbReference type="InterPro" id="IPR013000">
    <property type="entry name" value="Ribosomal_uL4_euk/arc_CS"/>
</dbReference>
<dbReference type="Gene3D" id="3.40.1370.10">
    <property type="match status" value="1"/>
</dbReference>
<keyword evidence="7" id="KW-1185">Reference proteome</keyword>
<feature type="domain" description="Large ribosomal subunit protein uL4 C-terminal" evidence="5">
    <location>
        <begin position="281"/>
        <end position="354"/>
    </location>
</feature>
<dbReference type="GO" id="GO:1990904">
    <property type="term" value="C:ribonucleoprotein complex"/>
    <property type="evidence" value="ECO:0007669"/>
    <property type="project" value="UniProtKB-KW"/>
</dbReference>
<dbReference type="InterPro" id="IPR023574">
    <property type="entry name" value="Ribosomal_uL4_dom_sf"/>
</dbReference>
<name>A0A8K1CEI0_PYTOL</name>
<dbReference type="EMBL" id="SPLM01000076">
    <property type="protein sequence ID" value="TMW61564.1"/>
    <property type="molecule type" value="Genomic_DNA"/>
</dbReference>
<evidence type="ECO:0000256" key="2">
    <source>
        <dbReference type="ARBA" id="ARBA00022980"/>
    </source>
</evidence>
<gene>
    <name evidence="6" type="ORF">Poli38472_012755</name>
</gene>
<evidence type="ECO:0000313" key="6">
    <source>
        <dbReference type="EMBL" id="TMW61564.1"/>
    </source>
</evidence>
<keyword evidence="2" id="KW-0689">Ribosomal protein</keyword>
<dbReference type="Pfam" id="PF00573">
    <property type="entry name" value="Ribosomal_L4"/>
    <property type="match status" value="1"/>
</dbReference>
<dbReference type="InterPro" id="IPR045240">
    <property type="entry name" value="Ribosomal_uL4_euk/arch"/>
</dbReference>
<dbReference type="GO" id="GO:0003735">
    <property type="term" value="F:structural constituent of ribosome"/>
    <property type="evidence" value="ECO:0007669"/>
    <property type="project" value="InterPro"/>
</dbReference>
<comment type="caution">
    <text evidence="6">The sequence shown here is derived from an EMBL/GenBank/DDBJ whole genome shotgun (WGS) entry which is preliminary data.</text>
</comment>
<dbReference type="AlphaFoldDB" id="A0A8K1CEI0"/>
<reference evidence="6" key="1">
    <citation type="submission" date="2019-03" db="EMBL/GenBank/DDBJ databases">
        <title>Long read genome sequence of the mycoparasitic Pythium oligandrum ATCC 38472 isolated from sugarbeet rhizosphere.</title>
        <authorList>
            <person name="Gaulin E."/>
        </authorList>
    </citation>
    <scope>NUCLEOTIDE SEQUENCE</scope>
    <source>
        <strain evidence="6">ATCC 38472_TT</strain>
    </source>
</reference>
<evidence type="ECO:0000256" key="3">
    <source>
        <dbReference type="ARBA" id="ARBA00023274"/>
    </source>
</evidence>
<organism evidence="6 7">
    <name type="scientific">Pythium oligandrum</name>
    <name type="common">Mycoparasitic fungus</name>
    <dbReference type="NCBI Taxonomy" id="41045"/>
    <lineage>
        <taxon>Eukaryota</taxon>
        <taxon>Sar</taxon>
        <taxon>Stramenopiles</taxon>
        <taxon>Oomycota</taxon>
        <taxon>Peronosporomycetes</taxon>
        <taxon>Pythiales</taxon>
        <taxon>Pythiaceae</taxon>
        <taxon>Pythium</taxon>
    </lineage>
</organism>
<dbReference type="PANTHER" id="PTHR19431">
    <property type="entry name" value="60S RIBOSOMAL PROTEIN L4"/>
    <property type="match status" value="1"/>
</dbReference>
<dbReference type="SUPFAM" id="SSF52166">
    <property type="entry name" value="Ribosomal protein L4"/>
    <property type="match status" value="1"/>
</dbReference>
<dbReference type="InterPro" id="IPR002136">
    <property type="entry name" value="Ribosomal_uL4"/>
</dbReference>
<keyword evidence="3" id="KW-0687">Ribonucleoprotein</keyword>
<dbReference type="FunFam" id="3.40.1370.10:FF:000002">
    <property type="entry name" value="60S ribosomal protein L4"/>
    <property type="match status" value="1"/>
</dbReference>
<evidence type="ECO:0000256" key="1">
    <source>
        <dbReference type="ARBA" id="ARBA00010528"/>
    </source>
</evidence>
<dbReference type="GO" id="GO:0006412">
    <property type="term" value="P:translation"/>
    <property type="evidence" value="ECO:0007669"/>
    <property type="project" value="InterPro"/>
</dbReference>
<feature type="compositionally biased region" description="Basic and acidic residues" evidence="4">
    <location>
        <begin position="365"/>
        <end position="375"/>
    </location>
</feature>
<dbReference type="GO" id="GO:0005840">
    <property type="term" value="C:ribosome"/>
    <property type="evidence" value="ECO:0007669"/>
    <property type="project" value="UniProtKB-KW"/>
</dbReference>
<dbReference type="Proteomes" id="UP000794436">
    <property type="component" value="Unassembled WGS sequence"/>
</dbReference>